<dbReference type="Pfam" id="PF05016">
    <property type="entry name" value="ParE_toxin"/>
    <property type="match status" value="1"/>
</dbReference>
<gene>
    <name evidence="2" type="ORF">GCM10009720_03790</name>
</gene>
<keyword evidence="3" id="KW-1185">Reference proteome</keyword>
<evidence type="ECO:0000313" key="2">
    <source>
        <dbReference type="EMBL" id="GAA2027302.1"/>
    </source>
</evidence>
<evidence type="ECO:0008006" key="4">
    <source>
        <dbReference type="Google" id="ProtNLM"/>
    </source>
</evidence>
<evidence type="ECO:0000256" key="1">
    <source>
        <dbReference type="ARBA" id="ARBA00022649"/>
    </source>
</evidence>
<sequence>MTRRGGRHPEAEGTVVRLTDAAWGDLQTMLRKGDPQVVRWALKKCLLLERNPEAGKALRGKLIGFRKIVVGDRDWRLVWRATHDDSGTVVVDVAEVWALGARSDAEVYREVQDRVSQMRDDPATVPLAAAIDALGRAAYGLKASTEPDEKAAVPEWLVNTLVYVVKMPRHEIARLSPEQAQRIWNGYISNTSE</sequence>
<dbReference type="InterPro" id="IPR007712">
    <property type="entry name" value="RelE/ParE_toxin"/>
</dbReference>
<dbReference type="EMBL" id="BAAAMN010000007">
    <property type="protein sequence ID" value="GAA2027302.1"/>
    <property type="molecule type" value="Genomic_DNA"/>
</dbReference>
<reference evidence="2 3" key="1">
    <citation type="journal article" date="2019" name="Int. J. Syst. Evol. Microbiol.">
        <title>The Global Catalogue of Microorganisms (GCM) 10K type strain sequencing project: providing services to taxonomists for standard genome sequencing and annotation.</title>
        <authorList>
            <consortium name="The Broad Institute Genomics Platform"/>
            <consortium name="The Broad Institute Genome Sequencing Center for Infectious Disease"/>
            <person name="Wu L."/>
            <person name="Ma J."/>
        </authorList>
    </citation>
    <scope>NUCLEOTIDE SEQUENCE [LARGE SCALE GENOMIC DNA]</scope>
    <source>
        <strain evidence="2 3">JCM 13595</strain>
    </source>
</reference>
<proteinExistence type="predicted"/>
<organism evidence="2 3">
    <name type="scientific">Yaniella flava</name>
    <dbReference type="NCBI Taxonomy" id="287930"/>
    <lineage>
        <taxon>Bacteria</taxon>
        <taxon>Bacillati</taxon>
        <taxon>Actinomycetota</taxon>
        <taxon>Actinomycetes</taxon>
        <taxon>Micrococcales</taxon>
        <taxon>Micrococcaceae</taxon>
        <taxon>Yaniella</taxon>
    </lineage>
</organism>
<comment type="caution">
    <text evidence="2">The sequence shown here is derived from an EMBL/GenBank/DDBJ whole genome shotgun (WGS) entry which is preliminary data.</text>
</comment>
<keyword evidence="1" id="KW-1277">Toxin-antitoxin system</keyword>
<evidence type="ECO:0000313" key="3">
    <source>
        <dbReference type="Proteomes" id="UP001501461"/>
    </source>
</evidence>
<dbReference type="SUPFAM" id="SSF143011">
    <property type="entry name" value="RelE-like"/>
    <property type="match status" value="1"/>
</dbReference>
<protein>
    <recommendedName>
        <fullName evidence="4">Type II toxin-antitoxin system RelE/ParE family toxin</fullName>
    </recommendedName>
</protein>
<accession>A0ABN2U3W3</accession>
<dbReference type="RefSeq" id="WP_343955909.1">
    <property type="nucleotide sequence ID" value="NZ_BAAAMN010000007.1"/>
</dbReference>
<dbReference type="Proteomes" id="UP001501461">
    <property type="component" value="Unassembled WGS sequence"/>
</dbReference>
<dbReference type="InterPro" id="IPR035093">
    <property type="entry name" value="RelE/ParE_toxin_dom_sf"/>
</dbReference>
<name>A0ABN2U3W3_9MICC</name>